<gene>
    <name evidence="2" type="ORF">DI536_15745</name>
</gene>
<dbReference type="Gene3D" id="3.40.30.10">
    <property type="entry name" value="Glutaredoxin"/>
    <property type="match status" value="1"/>
</dbReference>
<proteinExistence type="predicted"/>
<evidence type="ECO:0000259" key="1">
    <source>
        <dbReference type="PROSITE" id="PS50404"/>
    </source>
</evidence>
<organism evidence="2 3">
    <name type="scientific">Archangium gephyra</name>
    <dbReference type="NCBI Taxonomy" id="48"/>
    <lineage>
        <taxon>Bacteria</taxon>
        <taxon>Pseudomonadati</taxon>
        <taxon>Myxococcota</taxon>
        <taxon>Myxococcia</taxon>
        <taxon>Myxococcales</taxon>
        <taxon>Cystobacterineae</taxon>
        <taxon>Archangiaceae</taxon>
        <taxon>Archangium</taxon>
    </lineage>
</organism>
<dbReference type="CDD" id="cd00570">
    <property type="entry name" value="GST_N_family"/>
    <property type="match status" value="1"/>
</dbReference>
<name>A0A2W5V8Z7_9BACT</name>
<evidence type="ECO:0000313" key="2">
    <source>
        <dbReference type="EMBL" id="PZR12354.1"/>
    </source>
</evidence>
<dbReference type="PROSITE" id="PS50404">
    <property type="entry name" value="GST_NTER"/>
    <property type="match status" value="1"/>
</dbReference>
<dbReference type="PANTHER" id="PTHR44051:SF8">
    <property type="entry name" value="GLUTATHIONE S-TRANSFERASE GSTA"/>
    <property type="match status" value="1"/>
</dbReference>
<dbReference type="PANTHER" id="PTHR44051">
    <property type="entry name" value="GLUTATHIONE S-TRANSFERASE-RELATED"/>
    <property type="match status" value="1"/>
</dbReference>
<reference evidence="2 3" key="1">
    <citation type="submission" date="2017-08" db="EMBL/GenBank/DDBJ databases">
        <title>Infants hospitalized years apart are colonized by the same room-sourced microbial strains.</title>
        <authorList>
            <person name="Brooks B."/>
            <person name="Olm M.R."/>
            <person name="Firek B.A."/>
            <person name="Baker R."/>
            <person name="Thomas B.C."/>
            <person name="Morowitz M.J."/>
            <person name="Banfield J.F."/>
        </authorList>
    </citation>
    <scope>NUCLEOTIDE SEQUENCE [LARGE SCALE GENOMIC DNA]</scope>
    <source>
        <strain evidence="2">S2_003_000_R2_14</strain>
    </source>
</reference>
<accession>A0A2W5V8Z7</accession>
<dbReference type="SUPFAM" id="SSF52833">
    <property type="entry name" value="Thioredoxin-like"/>
    <property type="match status" value="1"/>
</dbReference>
<dbReference type="Proteomes" id="UP000249061">
    <property type="component" value="Unassembled WGS sequence"/>
</dbReference>
<dbReference type="InterPro" id="IPR004045">
    <property type="entry name" value="Glutathione_S-Trfase_N"/>
</dbReference>
<feature type="domain" description="GST N-terminal" evidence="1">
    <location>
        <begin position="3"/>
        <end position="84"/>
    </location>
</feature>
<dbReference type="InterPro" id="IPR036249">
    <property type="entry name" value="Thioredoxin-like_sf"/>
</dbReference>
<dbReference type="GO" id="GO:0016740">
    <property type="term" value="F:transferase activity"/>
    <property type="evidence" value="ECO:0007669"/>
    <property type="project" value="UniProtKB-KW"/>
</dbReference>
<dbReference type="Pfam" id="PF14834">
    <property type="entry name" value="GST_C_4"/>
    <property type="match status" value="1"/>
</dbReference>
<dbReference type="AlphaFoldDB" id="A0A2W5V8Z7"/>
<dbReference type="SUPFAM" id="SSF47616">
    <property type="entry name" value="GST C-terminal domain-like"/>
    <property type="match status" value="1"/>
</dbReference>
<dbReference type="EMBL" id="QFQP01000012">
    <property type="protein sequence ID" value="PZR12354.1"/>
    <property type="molecule type" value="Genomic_DNA"/>
</dbReference>
<dbReference type="InterPro" id="IPR034338">
    <property type="entry name" value="GST_4_C"/>
</dbReference>
<evidence type="ECO:0000313" key="3">
    <source>
        <dbReference type="Proteomes" id="UP000249061"/>
    </source>
</evidence>
<dbReference type="InterPro" id="IPR036282">
    <property type="entry name" value="Glutathione-S-Trfase_C_sf"/>
</dbReference>
<dbReference type="NCBIfam" id="NF011693">
    <property type="entry name" value="PRK15113.1"/>
    <property type="match status" value="1"/>
</dbReference>
<dbReference type="Gene3D" id="1.20.1050.10">
    <property type="match status" value="1"/>
</dbReference>
<dbReference type="Pfam" id="PF13409">
    <property type="entry name" value="GST_N_2"/>
    <property type="match status" value="1"/>
</dbReference>
<protein>
    <submittedName>
        <fullName evidence="2">Glutathione transferase</fullName>
    </submittedName>
</protein>
<keyword evidence="2" id="KW-0808">Transferase</keyword>
<comment type="caution">
    <text evidence="2">The sequence shown here is derived from an EMBL/GenBank/DDBJ whole genome shotgun (WGS) entry which is preliminary data.</text>
</comment>
<sequence length="206" mass="23574">MTTELTLYVDSKFISPWALTAFVALEEKQLPYALELRDLDKKETFLPDFGARTQRVPALKRGDFWLAESTAIAEYLAENFPFPKHPRLFPENLDQRGTCRELQAWVRSDLMPLRQERPTTTLWGPRATTPLSEAAKAAAMRLINVLAPLIGERTTLFDAWCIADVDVAVMLQRLNLNGDELPVNLKRYAEANWNRPSVAKWNAMQR</sequence>